<keyword evidence="5" id="KW-1185">Reference proteome</keyword>
<evidence type="ECO:0000313" key="4">
    <source>
        <dbReference type="EnsemblMetazoa" id="KAF7491021.1"/>
    </source>
</evidence>
<proteinExistence type="predicted"/>
<keyword evidence="2" id="KW-1133">Transmembrane helix</keyword>
<dbReference type="Proteomes" id="UP000070412">
    <property type="component" value="Unassembled WGS sequence"/>
</dbReference>
<reference evidence="3" key="2">
    <citation type="submission" date="2020-01" db="EMBL/GenBank/DDBJ databases">
        <authorList>
            <person name="Korhonen P.K.K."/>
            <person name="Guangxu M.G."/>
            <person name="Wang T.W."/>
            <person name="Stroehlein A.J.S."/>
            <person name="Young N.D."/>
            <person name="Ang C.-S.A."/>
            <person name="Fernando D.W.F."/>
            <person name="Lu H.L."/>
            <person name="Taylor S.T."/>
            <person name="Ehtesham M.E.M."/>
            <person name="Najaraj S.H.N."/>
            <person name="Harsha G.H.G."/>
            <person name="Madugundu A.M."/>
            <person name="Renuse S.R."/>
            <person name="Holt D.H."/>
            <person name="Pandey A.P."/>
            <person name="Papenfuss A.P."/>
            <person name="Gasser R.B.G."/>
            <person name="Fischer K.F."/>
        </authorList>
    </citation>
    <scope>NUCLEOTIDE SEQUENCE</scope>
    <source>
        <strain evidence="3">SSS_KF_BRIS2020</strain>
    </source>
</reference>
<reference evidence="5" key="1">
    <citation type="journal article" date="2020" name="PLoS Negl. Trop. Dis.">
        <title>High-quality nuclear genome for Sarcoptes scabiei-A critical resource for a neglected parasite.</title>
        <authorList>
            <person name="Korhonen P.K."/>
            <person name="Gasser R.B."/>
            <person name="Ma G."/>
            <person name="Wang T."/>
            <person name="Stroehlein A.J."/>
            <person name="Young N.D."/>
            <person name="Ang C.S."/>
            <person name="Fernando D.D."/>
            <person name="Lu H.C."/>
            <person name="Taylor S."/>
            <person name="Reynolds S.L."/>
            <person name="Mofiz E."/>
            <person name="Najaraj S.H."/>
            <person name="Gowda H."/>
            <person name="Madugundu A."/>
            <person name="Renuse S."/>
            <person name="Holt D."/>
            <person name="Pandey A."/>
            <person name="Papenfuss A.T."/>
            <person name="Fischer K."/>
        </authorList>
    </citation>
    <scope>NUCLEOTIDE SEQUENCE [LARGE SCALE GENOMIC DNA]</scope>
</reference>
<dbReference type="EnsemblMetazoa" id="SSS_6512s_mrna">
    <property type="protein sequence ID" value="KAF7491021.1"/>
    <property type="gene ID" value="SSS_6512"/>
</dbReference>
<feature type="transmembrane region" description="Helical" evidence="2">
    <location>
        <begin position="161"/>
        <end position="179"/>
    </location>
</feature>
<keyword evidence="2" id="KW-0812">Transmembrane</keyword>
<feature type="region of interest" description="Disordered" evidence="1">
    <location>
        <begin position="340"/>
        <end position="362"/>
    </location>
</feature>
<sequence>MPRISRTKCFKSKNRWKIKSISNSFESRSKFELNKIYLGPNRTHHPLFCRFKLIRKFLCKQFKIIRNLCPRQQHHHNRDHFISDRREILQSNRRNNVDNCEICNVLNNQTATPHRLLYWKFYSTIFFASLLIIHFNWSLWFAYRNPLDHLHQNFLPANNPFFVTLTILIEAGVLLILAMKMKRLLQKIFEQINSRNSFESKNSIDDSTTSTLSLQSITLVSNYFDVESSLISKLGSKTNRSPSKLIIPSFKVTRSSRSSSLSFSSISSISGMIDRESKTDQNRIDRIGSKQIKKYSFQSETVLDAKSSKPSSIVSLPDSDSHYDKELKYLGIYYCNQPYSIKSSSPSSNESLVTESSKFYQD</sequence>
<evidence type="ECO:0000256" key="2">
    <source>
        <dbReference type="SAM" id="Phobius"/>
    </source>
</evidence>
<organism evidence="3">
    <name type="scientific">Sarcoptes scabiei</name>
    <name type="common">Itch mite</name>
    <name type="synonym">Acarus scabiei</name>
    <dbReference type="NCBI Taxonomy" id="52283"/>
    <lineage>
        <taxon>Eukaryota</taxon>
        <taxon>Metazoa</taxon>
        <taxon>Ecdysozoa</taxon>
        <taxon>Arthropoda</taxon>
        <taxon>Chelicerata</taxon>
        <taxon>Arachnida</taxon>
        <taxon>Acari</taxon>
        <taxon>Acariformes</taxon>
        <taxon>Sarcoptiformes</taxon>
        <taxon>Astigmata</taxon>
        <taxon>Psoroptidia</taxon>
        <taxon>Sarcoptoidea</taxon>
        <taxon>Sarcoptidae</taxon>
        <taxon>Sarcoptinae</taxon>
        <taxon>Sarcoptes</taxon>
    </lineage>
</organism>
<name>A0A834R6L5_SARSC</name>
<evidence type="ECO:0000313" key="3">
    <source>
        <dbReference type="EMBL" id="KAF7491021.1"/>
    </source>
</evidence>
<gene>
    <name evidence="3" type="ORF">SSS_6512</name>
</gene>
<protein>
    <submittedName>
        <fullName evidence="3 4">Uncharacterized protein</fullName>
    </submittedName>
</protein>
<dbReference type="AlphaFoldDB" id="A0A834R6L5"/>
<dbReference type="EMBL" id="WVUK01000062">
    <property type="protein sequence ID" value="KAF7491021.1"/>
    <property type="molecule type" value="Genomic_DNA"/>
</dbReference>
<accession>A0A834R6L5</accession>
<feature type="transmembrane region" description="Helical" evidence="2">
    <location>
        <begin position="121"/>
        <end position="141"/>
    </location>
</feature>
<evidence type="ECO:0000256" key="1">
    <source>
        <dbReference type="SAM" id="MobiDB-lite"/>
    </source>
</evidence>
<evidence type="ECO:0000313" key="5">
    <source>
        <dbReference type="Proteomes" id="UP000070412"/>
    </source>
</evidence>
<keyword evidence="2" id="KW-0472">Membrane</keyword>
<reference evidence="4" key="3">
    <citation type="submission" date="2022-06" db="UniProtKB">
        <authorList>
            <consortium name="EnsemblMetazoa"/>
        </authorList>
    </citation>
    <scope>IDENTIFICATION</scope>
</reference>